<dbReference type="NCBIfam" id="NF006618">
    <property type="entry name" value="PRK09185.1"/>
    <property type="match status" value="1"/>
</dbReference>
<reference evidence="6" key="1">
    <citation type="submission" date="2023-07" db="EMBL/GenBank/DDBJ databases">
        <title>Gilvimarinus algae sp. nov., isolated from the surface of Kelp.</title>
        <authorList>
            <person name="Sun Y.Y."/>
            <person name="Gong Y."/>
            <person name="Du Z.J."/>
        </authorList>
    </citation>
    <scope>NUCLEOTIDE SEQUENCE</scope>
    <source>
        <strain evidence="6">SDUM040014</strain>
    </source>
</reference>
<evidence type="ECO:0000313" key="7">
    <source>
        <dbReference type="Proteomes" id="UP001168380"/>
    </source>
</evidence>
<dbReference type="Pfam" id="PF02801">
    <property type="entry name" value="Ketoacyl-synt_C"/>
    <property type="match status" value="1"/>
</dbReference>
<dbReference type="RefSeq" id="WP_302714253.1">
    <property type="nucleotide sequence ID" value="NZ_JAULRT010000062.1"/>
</dbReference>
<dbReference type="CDD" id="cd00834">
    <property type="entry name" value="KAS_I_II"/>
    <property type="match status" value="1"/>
</dbReference>
<evidence type="ECO:0000259" key="5">
    <source>
        <dbReference type="PROSITE" id="PS52004"/>
    </source>
</evidence>
<dbReference type="InterPro" id="IPR014031">
    <property type="entry name" value="Ketoacyl_synth_C"/>
</dbReference>
<dbReference type="PANTHER" id="PTHR11712">
    <property type="entry name" value="POLYKETIDE SYNTHASE-RELATED"/>
    <property type="match status" value="1"/>
</dbReference>
<name>A0ABT8TIR1_9GAMM</name>
<proteinExistence type="inferred from homology"/>
<evidence type="ECO:0000256" key="4">
    <source>
        <dbReference type="RuleBase" id="RU003694"/>
    </source>
</evidence>
<dbReference type="GO" id="GO:0004315">
    <property type="term" value="F:3-oxoacyl-[acyl-carrier-protein] synthase activity"/>
    <property type="evidence" value="ECO:0007669"/>
    <property type="project" value="UniProtKB-EC"/>
</dbReference>
<accession>A0ABT8TIR1</accession>
<sequence length="391" mass="39695">MKCYLTDLGLVNALGADRASVAAALFAGQRPLKPCAWVPGKPTYTAPVTAPLADLPESLSQFSSRNARLAITALAQLTASVQAVLARYGADRVAVVAGTSTSGIAEGEAAVAGAVTGAVPDNYHYRAQEIGNLSQIVAQYFGLTGPAYTLSTACSSSAHALGSARRLLQTGMADAVIAGGADSLCRLTVNGFAALDSVSGQPCAPFSRVRQGINIGEAAAFFLVTREPLFADIQLLGVGASSDAHHISAPEPSGQGARAAITMALQQAGLGPEAVNYVNLHGTATILNDAMEAGVISSLFPHGPKVSSSKGQVGHTLGAAGATEAALMWLALASEGGKLPPHCYDGDYDPQLPPLNLVAPNEALDVGSARVFLSNSFAFGGNNAAVLLGTE</sequence>
<dbReference type="InterPro" id="IPR000794">
    <property type="entry name" value="Beta-ketoacyl_synthase"/>
</dbReference>
<dbReference type="InterPro" id="IPR018201">
    <property type="entry name" value="Ketoacyl_synth_AS"/>
</dbReference>
<evidence type="ECO:0000256" key="2">
    <source>
        <dbReference type="ARBA" id="ARBA00008467"/>
    </source>
</evidence>
<keyword evidence="3 4" id="KW-0808">Transferase</keyword>
<evidence type="ECO:0000313" key="6">
    <source>
        <dbReference type="EMBL" id="MDO3383470.1"/>
    </source>
</evidence>
<keyword evidence="7" id="KW-1185">Reference proteome</keyword>
<comment type="similarity">
    <text evidence="2 4">Belongs to the thiolase-like superfamily. Beta-ketoacyl-ACP synthases family.</text>
</comment>
<dbReference type="PANTHER" id="PTHR11712:SF320">
    <property type="entry name" value="BETA-KETOACYL SYNTHASE"/>
    <property type="match status" value="1"/>
</dbReference>
<dbReference type="PROSITE" id="PS52004">
    <property type="entry name" value="KS3_2"/>
    <property type="match status" value="1"/>
</dbReference>
<comment type="pathway">
    <text evidence="1">Lipid metabolism; fatty acid biosynthesis.</text>
</comment>
<keyword evidence="6" id="KW-0012">Acyltransferase</keyword>
<dbReference type="EC" id="2.3.1.179" evidence="6"/>
<dbReference type="Pfam" id="PF00109">
    <property type="entry name" value="ketoacyl-synt"/>
    <property type="match status" value="1"/>
</dbReference>
<dbReference type="InterPro" id="IPR020841">
    <property type="entry name" value="PKS_Beta-ketoAc_synthase_dom"/>
</dbReference>
<feature type="domain" description="Ketosynthase family 3 (KS3)" evidence="5">
    <location>
        <begin position="1"/>
        <end position="390"/>
    </location>
</feature>
<evidence type="ECO:0000256" key="1">
    <source>
        <dbReference type="ARBA" id="ARBA00005194"/>
    </source>
</evidence>
<organism evidence="6 7">
    <name type="scientific">Gilvimarinus algae</name>
    <dbReference type="NCBI Taxonomy" id="3058037"/>
    <lineage>
        <taxon>Bacteria</taxon>
        <taxon>Pseudomonadati</taxon>
        <taxon>Pseudomonadota</taxon>
        <taxon>Gammaproteobacteria</taxon>
        <taxon>Cellvibrionales</taxon>
        <taxon>Cellvibrionaceae</taxon>
        <taxon>Gilvimarinus</taxon>
    </lineage>
</organism>
<protein>
    <submittedName>
        <fullName evidence="6">Beta-ketoacyl-ACP synthase</fullName>
        <ecNumber evidence="6">2.3.1.179</ecNumber>
    </submittedName>
</protein>
<dbReference type="InterPro" id="IPR016039">
    <property type="entry name" value="Thiolase-like"/>
</dbReference>
<dbReference type="SUPFAM" id="SSF53901">
    <property type="entry name" value="Thiolase-like"/>
    <property type="match status" value="1"/>
</dbReference>
<dbReference type="InterPro" id="IPR014030">
    <property type="entry name" value="Ketoacyl_synth_N"/>
</dbReference>
<evidence type="ECO:0000256" key="3">
    <source>
        <dbReference type="ARBA" id="ARBA00022679"/>
    </source>
</evidence>
<dbReference type="Proteomes" id="UP001168380">
    <property type="component" value="Unassembled WGS sequence"/>
</dbReference>
<gene>
    <name evidence="6" type="ORF">QWI16_14915</name>
</gene>
<dbReference type="SMART" id="SM00825">
    <property type="entry name" value="PKS_KS"/>
    <property type="match status" value="1"/>
</dbReference>
<dbReference type="PROSITE" id="PS00606">
    <property type="entry name" value="KS3_1"/>
    <property type="match status" value="1"/>
</dbReference>
<dbReference type="Gene3D" id="3.40.47.10">
    <property type="match status" value="1"/>
</dbReference>
<dbReference type="EMBL" id="JAULRT010000062">
    <property type="protein sequence ID" value="MDO3383470.1"/>
    <property type="molecule type" value="Genomic_DNA"/>
</dbReference>
<comment type="caution">
    <text evidence="6">The sequence shown here is derived from an EMBL/GenBank/DDBJ whole genome shotgun (WGS) entry which is preliminary data.</text>
</comment>